<accession>A0ABD1CJX0</accession>
<feature type="non-terminal residue" evidence="1">
    <location>
        <position position="1"/>
    </location>
</feature>
<dbReference type="EMBL" id="JBEHCU010011471">
    <property type="protein sequence ID" value="KAL1376690.1"/>
    <property type="molecule type" value="Genomic_DNA"/>
</dbReference>
<dbReference type="AlphaFoldDB" id="A0ABD1CJX0"/>
<sequence length="33" mass="4086">ESYENNDLGRINTLVRQLIDHYDKIFYSERRID</sequence>
<evidence type="ECO:0000313" key="1">
    <source>
        <dbReference type="EMBL" id="KAL1376690.1"/>
    </source>
</evidence>
<proteinExistence type="predicted"/>
<organism evidence="1 2">
    <name type="scientific">Culex pipiens pipiens</name>
    <name type="common">Northern house mosquito</name>
    <dbReference type="NCBI Taxonomy" id="38569"/>
    <lineage>
        <taxon>Eukaryota</taxon>
        <taxon>Metazoa</taxon>
        <taxon>Ecdysozoa</taxon>
        <taxon>Arthropoda</taxon>
        <taxon>Hexapoda</taxon>
        <taxon>Insecta</taxon>
        <taxon>Pterygota</taxon>
        <taxon>Neoptera</taxon>
        <taxon>Endopterygota</taxon>
        <taxon>Diptera</taxon>
        <taxon>Nematocera</taxon>
        <taxon>Culicoidea</taxon>
        <taxon>Culicidae</taxon>
        <taxon>Culicinae</taxon>
        <taxon>Culicini</taxon>
        <taxon>Culex</taxon>
        <taxon>Culex</taxon>
    </lineage>
</organism>
<comment type="caution">
    <text evidence="1">The sequence shown here is derived from an EMBL/GenBank/DDBJ whole genome shotgun (WGS) entry which is preliminary data.</text>
</comment>
<reference evidence="1 2" key="1">
    <citation type="submission" date="2024-05" db="EMBL/GenBank/DDBJ databases">
        <title>Culex pipiens pipiens assembly and annotation.</title>
        <authorList>
            <person name="Alout H."/>
            <person name="Durand T."/>
        </authorList>
    </citation>
    <scope>NUCLEOTIDE SEQUENCE [LARGE SCALE GENOMIC DNA]</scope>
    <source>
        <strain evidence="1">HA-2024</strain>
        <tissue evidence="1">Whole body</tissue>
    </source>
</reference>
<dbReference type="Proteomes" id="UP001562425">
    <property type="component" value="Unassembled WGS sequence"/>
</dbReference>
<name>A0ABD1CJX0_CULPP</name>
<gene>
    <name evidence="1" type="ORF">pipiens_004326</name>
</gene>
<evidence type="ECO:0000313" key="2">
    <source>
        <dbReference type="Proteomes" id="UP001562425"/>
    </source>
</evidence>
<protein>
    <submittedName>
        <fullName evidence="1">Uncharacterized protein</fullName>
    </submittedName>
</protein>
<keyword evidence="2" id="KW-1185">Reference proteome</keyword>